<dbReference type="Proteomes" id="UP000024635">
    <property type="component" value="Unassembled WGS sequence"/>
</dbReference>
<feature type="region of interest" description="Disordered" evidence="1">
    <location>
        <begin position="114"/>
        <end position="133"/>
    </location>
</feature>
<dbReference type="AlphaFoldDB" id="A0A016UBG8"/>
<dbReference type="EMBL" id="JARK01001384">
    <property type="protein sequence ID" value="EYC12291.1"/>
    <property type="molecule type" value="Genomic_DNA"/>
</dbReference>
<accession>A0A016UBG8</accession>
<name>A0A016UBG8_9BILA</name>
<protein>
    <submittedName>
        <fullName evidence="2">Uncharacterized protein</fullName>
    </submittedName>
</protein>
<evidence type="ECO:0000256" key="1">
    <source>
        <dbReference type="SAM" id="MobiDB-lite"/>
    </source>
</evidence>
<proteinExistence type="predicted"/>
<dbReference type="OrthoDB" id="5848222at2759"/>
<keyword evidence="3" id="KW-1185">Reference proteome</keyword>
<comment type="caution">
    <text evidence="2">The sequence shown here is derived from an EMBL/GenBank/DDBJ whole genome shotgun (WGS) entry which is preliminary data.</text>
</comment>
<sequence>MHCDLSRTVGRLSVMEMKMLRWMAGITRLYCICNQDIHFGVAPITYKLRKARLRWHDHALRADNDSVCKIGFNLGVIHKRPKERHKQRWMDTLHTDSKQLVCSMVGQNGVKESVKQIPPANGTNSGEQEIHLT</sequence>
<organism evidence="2 3">
    <name type="scientific">Ancylostoma ceylanicum</name>
    <dbReference type="NCBI Taxonomy" id="53326"/>
    <lineage>
        <taxon>Eukaryota</taxon>
        <taxon>Metazoa</taxon>
        <taxon>Ecdysozoa</taxon>
        <taxon>Nematoda</taxon>
        <taxon>Chromadorea</taxon>
        <taxon>Rhabditida</taxon>
        <taxon>Rhabditina</taxon>
        <taxon>Rhabditomorpha</taxon>
        <taxon>Strongyloidea</taxon>
        <taxon>Ancylostomatidae</taxon>
        <taxon>Ancylostomatinae</taxon>
        <taxon>Ancylostoma</taxon>
    </lineage>
</organism>
<evidence type="ECO:0000313" key="3">
    <source>
        <dbReference type="Proteomes" id="UP000024635"/>
    </source>
</evidence>
<gene>
    <name evidence="2" type="primary">Acey_s0048.g1714</name>
    <name evidence="2" type="ORF">Y032_0048g1714</name>
</gene>
<evidence type="ECO:0000313" key="2">
    <source>
        <dbReference type="EMBL" id="EYC12291.1"/>
    </source>
</evidence>
<reference evidence="3" key="1">
    <citation type="journal article" date="2015" name="Nat. Genet.">
        <title>The genome and transcriptome of the zoonotic hookworm Ancylostoma ceylanicum identify infection-specific gene families.</title>
        <authorList>
            <person name="Schwarz E.M."/>
            <person name="Hu Y."/>
            <person name="Antoshechkin I."/>
            <person name="Miller M.M."/>
            <person name="Sternberg P.W."/>
            <person name="Aroian R.V."/>
        </authorList>
    </citation>
    <scope>NUCLEOTIDE SEQUENCE</scope>
    <source>
        <strain evidence="3">HY135</strain>
    </source>
</reference>